<organism evidence="1 2">
    <name type="scientific">Rhipicephalus sanguineus</name>
    <name type="common">Brown dog tick</name>
    <name type="synonym">Ixodes sanguineus</name>
    <dbReference type="NCBI Taxonomy" id="34632"/>
    <lineage>
        <taxon>Eukaryota</taxon>
        <taxon>Metazoa</taxon>
        <taxon>Ecdysozoa</taxon>
        <taxon>Arthropoda</taxon>
        <taxon>Chelicerata</taxon>
        <taxon>Arachnida</taxon>
        <taxon>Acari</taxon>
        <taxon>Parasitiformes</taxon>
        <taxon>Ixodida</taxon>
        <taxon>Ixodoidea</taxon>
        <taxon>Ixodidae</taxon>
        <taxon>Rhipicephalinae</taxon>
        <taxon>Rhipicephalus</taxon>
        <taxon>Rhipicephalus</taxon>
    </lineage>
</organism>
<dbReference type="GO" id="GO:0005524">
    <property type="term" value="F:ATP binding"/>
    <property type="evidence" value="ECO:0007669"/>
    <property type="project" value="InterPro"/>
</dbReference>
<comment type="caution">
    <text evidence="1">The sequence shown here is derived from an EMBL/GenBank/DDBJ whole genome shotgun (WGS) entry which is preliminary data.</text>
</comment>
<reference evidence="1" key="2">
    <citation type="submission" date="2021-09" db="EMBL/GenBank/DDBJ databases">
        <authorList>
            <person name="Jia N."/>
            <person name="Wang J."/>
            <person name="Shi W."/>
            <person name="Du L."/>
            <person name="Sun Y."/>
            <person name="Zhan W."/>
            <person name="Jiang J."/>
            <person name="Wang Q."/>
            <person name="Zhang B."/>
            <person name="Ji P."/>
            <person name="Sakyi L.B."/>
            <person name="Cui X."/>
            <person name="Yuan T."/>
            <person name="Jiang B."/>
            <person name="Yang W."/>
            <person name="Lam T.T.-Y."/>
            <person name="Chang Q."/>
            <person name="Ding S."/>
            <person name="Wang X."/>
            <person name="Zhu J."/>
            <person name="Ruan X."/>
            <person name="Zhao L."/>
            <person name="Wei J."/>
            <person name="Que T."/>
            <person name="Du C."/>
            <person name="Cheng J."/>
            <person name="Dai P."/>
            <person name="Han X."/>
            <person name="Huang E."/>
            <person name="Gao Y."/>
            <person name="Liu J."/>
            <person name="Shao H."/>
            <person name="Ye R."/>
            <person name="Li L."/>
            <person name="Wei W."/>
            <person name="Wang X."/>
            <person name="Wang C."/>
            <person name="Huo Q."/>
            <person name="Li W."/>
            <person name="Guo W."/>
            <person name="Chen H."/>
            <person name="Chen S."/>
            <person name="Zhou L."/>
            <person name="Zhou L."/>
            <person name="Ni X."/>
            <person name="Tian J."/>
            <person name="Zhou Y."/>
            <person name="Sheng Y."/>
            <person name="Liu T."/>
            <person name="Pan Y."/>
            <person name="Xia L."/>
            <person name="Li J."/>
            <person name="Zhao F."/>
            <person name="Cao W."/>
        </authorList>
    </citation>
    <scope>NUCLEOTIDE SEQUENCE</scope>
    <source>
        <strain evidence="1">Rsan-2018</strain>
        <tissue evidence="1">Larvae</tissue>
    </source>
</reference>
<dbReference type="InterPro" id="IPR036678">
    <property type="entry name" value="MutS_con_dom_sf"/>
</dbReference>
<sequence length="151" mass="16985">MLGQFSDDSFCSKLRTAVSHHPPVQSDPTLPAGLRQVLEGPLHSVPQQALRQGRELWDVSQTLRRLREGAYFGDEYPAALQSFLDPADSTHLTPQENGCLALKALGACIWYLSESLIEEDVLTMRSFEKYVPPQTSQTRQDLNSLFNHELM</sequence>
<gene>
    <name evidence="1" type="ORF">HPB52_007041</name>
</gene>
<evidence type="ECO:0000313" key="2">
    <source>
        <dbReference type="Proteomes" id="UP000821837"/>
    </source>
</evidence>
<dbReference type="Gene3D" id="3.30.420.110">
    <property type="entry name" value="MutS, connector domain"/>
    <property type="match status" value="1"/>
</dbReference>
<protein>
    <submittedName>
        <fullName evidence="1">Uncharacterized protein</fullName>
    </submittedName>
</protein>
<dbReference type="VEuPathDB" id="VectorBase:RSAN_039749"/>
<proteinExistence type="predicted"/>
<dbReference type="AlphaFoldDB" id="A0A9D4Q5Y5"/>
<accession>A0A9D4Q5Y5</accession>
<evidence type="ECO:0000313" key="1">
    <source>
        <dbReference type="EMBL" id="KAH7968228.1"/>
    </source>
</evidence>
<dbReference type="GO" id="GO:0030983">
    <property type="term" value="F:mismatched DNA binding"/>
    <property type="evidence" value="ECO:0007669"/>
    <property type="project" value="InterPro"/>
</dbReference>
<dbReference type="GO" id="GO:0006298">
    <property type="term" value="P:mismatch repair"/>
    <property type="evidence" value="ECO:0007669"/>
    <property type="project" value="InterPro"/>
</dbReference>
<name>A0A9D4Q5Y5_RHISA</name>
<keyword evidence="2" id="KW-1185">Reference proteome</keyword>
<dbReference type="Proteomes" id="UP000821837">
    <property type="component" value="Unassembled WGS sequence"/>
</dbReference>
<dbReference type="EMBL" id="JABSTV010001248">
    <property type="protein sequence ID" value="KAH7968228.1"/>
    <property type="molecule type" value="Genomic_DNA"/>
</dbReference>
<reference evidence="1" key="1">
    <citation type="journal article" date="2020" name="Cell">
        <title>Large-Scale Comparative Analyses of Tick Genomes Elucidate Their Genetic Diversity and Vector Capacities.</title>
        <authorList>
            <consortium name="Tick Genome and Microbiome Consortium (TIGMIC)"/>
            <person name="Jia N."/>
            <person name="Wang J."/>
            <person name="Shi W."/>
            <person name="Du L."/>
            <person name="Sun Y."/>
            <person name="Zhan W."/>
            <person name="Jiang J.F."/>
            <person name="Wang Q."/>
            <person name="Zhang B."/>
            <person name="Ji P."/>
            <person name="Bell-Sakyi L."/>
            <person name="Cui X.M."/>
            <person name="Yuan T.T."/>
            <person name="Jiang B.G."/>
            <person name="Yang W.F."/>
            <person name="Lam T.T."/>
            <person name="Chang Q.C."/>
            <person name="Ding S.J."/>
            <person name="Wang X.J."/>
            <person name="Zhu J.G."/>
            <person name="Ruan X.D."/>
            <person name="Zhao L."/>
            <person name="Wei J.T."/>
            <person name="Ye R.Z."/>
            <person name="Que T.C."/>
            <person name="Du C.H."/>
            <person name="Zhou Y.H."/>
            <person name="Cheng J.X."/>
            <person name="Dai P.F."/>
            <person name="Guo W.B."/>
            <person name="Han X.H."/>
            <person name="Huang E.J."/>
            <person name="Li L.F."/>
            <person name="Wei W."/>
            <person name="Gao Y.C."/>
            <person name="Liu J.Z."/>
            <person name="Shao H.Z."/>
            <person name="Wang X."/>
            <person name="Wang C.C."/>
            <person name="Yang T.C."/>
            <person name="Huo Q.B."/>
            <person name="Li W."/>
            <person name="Chen H.Y."/>
            <person name="Chen S.E."/>
            <person name="Zhou L.G."/>
            <person name="Ni X.B."/>
            <person name="Tian J.H."/>
            <person name="Sheng Y."/>
            <person name="Liu T."/>
            <person name="Pan Y.S."/>
            <person name="Xia L.Y."/>
            <person name="Li J."/>
            <person name="Zhao F."/>
            <person name="Cao W.C."/>
        </authorList>
    </citation>
    <scope>NUCLEOTIDE SEQUENCE</scope>
    <source>
        <strain evidence="1">Rsan-2018</strain>
    </source>
</reference>